<keyword evidence="1" id="KW-1133">Transmembrane helix</keyword>
<evidence type="ECO:0000256" key="1">
    <source>
        <dbReference type="SAM" id="Phobius"/>
    </source>
</evidence>
<dbReference type="Proteomes" id="UP000244093">
    <property type="component" value="Unassembled WGS sequence"/>
</dbReference>
<dbReference type="Gene3D" id="3.40.190.10">
    <property type="entry name" value="Periplasmic binding protein-like II"/>
    <property type="match status" value="2"/>
</dbReference>
<dbReference type="InterPro" id="IPR052738">
    <property type="entry name" value="ABC-Tungstate_binding"/>
</dbReference>
<comment type="caution">
    <text evidence="3">The sequence shown here is derived from an EMBL/GenBank/DDBJ whole genome shotgun (WGS) entry which is preliminary data.</text>
</comment>
<dbReference type="PANTHER" id="PTHR37945:SF1">
    <property type="entry name" value="EXTRACELLULAR TUNGSTATE BINDING PROTEIN"/>
    <property type="match status" value="1"/>
</dbReference>
<keyword evidence="1" id="KW-0812">Transmembrane</keyword>
<proteinExistence type="predicted"/>
<feature type="domain" description="PBP" evidence="2">
    <location>
        <begin position="39"/>
        <end position="264"/>
    </location>
</feature>
<dbReference type="AlphaFoldDB" id="A0A2R7Y8G4"/>
<sequence length="303" mass="33610">MRKRVETYLTVVFLMLLTSLVGVYFINLIYGGFAKVKVFVSTTTSLYETGLLERLASEFSKYYPDVRLAFIVVGSGEALERASRGDVCLVLSHAPSLEVKYVGEGSIYKHVIFAYNYFVLVGPEEDPAGVSKALNVVEAFAKIFEAGEEGLTTFVSRGDKSGTNVKELQLWSLAGLNPLNRSWYKNCGCGMSQALIISNQLGSYVLSDISTFLKMKRSGLIPHLKVFFSNSTELINVYSAYISSKCGGEELKHAEEFLNFLTSDIGQELIANYGVEEYGQQLFHSVRGGEERLLAVWEQLSRG</sequence>
<dbReference type="Pfam" id="PF12849">
    <property type="entry name" value="PBP_like_2"/>
    <property type="match status" value="1"/>
</dbReference>
<dbReference type="SUPFAM" id="SSF53850">
    <property type="entry name" value="Periplasmic binding protein-like II"/>
    <property type="match status" value="1"/>
</dbReference>
<gene>
    <name evidence="3" type="ORF">B7O98_04545</name>
</gene>
<dbReference type="EMBL" id="NBVN01000002">
    <property type="protein sequence ID" value="PUA33687.1"/>
    <property type="molecule type" value="Genomic_DNA"/>
</dbReference>
<protein>
    <submittedName>
        <fullName evidence="3">Tungsten ABC transporter permease</fullName>
    </submittedName>
</protein>
<name>A0A2R7Y8G4_9CREN</name>
<dbReference type="PANTHER" id="PTHR37945">
    <property type="entry name" value="EXTRACELLULAR TUNGSTATE BINDING PROTEIN"/>
    <property type="match status" value="1"/>
</dbReference>
<evidence type="ECO:0000313" key="3">
    <source>
        <dbReference type="EMBL" id="PUA33687.1"/>
    </source>
</evidence>
<reference evidence="3 4" key="1">
    <citation type="journal article" date="2018" name="Syst. Appl. Microbiol.">
        <title>A new symbiotic nanoarchaeote (Candidatus Nanoclepta minutus) and its host (Zestosphaera tikiterensis gen. nov., sp. nov.) from a New Zealand hot spring.</title>
        <authorList>
            <person name="St John E."/>
            <person name="Liu Y."/>
            <person name="Podar M."/>
            <person name="Stott M.B."/>
            <person name="Meneghin J."/>
            <person name="Chen Z."/>
            <person name="Lagutin K."/>
            <person name="Mitchell K."/>
            <person name="Reysenbach A.L."/>
        </authorList>
    </citation>
    <scope>NUCLEOTIDE SEQUENCE [LARGE SCALE GENOMIC DNA]</scope>
    <source>
        <strain evidence="3">NZ3</strain>
    </source>
</reference>
<evidence type="ECO:0000259" key="2">
    <source>
        <dbReference type="Pfam" id="PF12849"/>
    </source>
</evidence>
<evidence type="ECO:0000313" key="4">
    <source>
        <dbReference type="Proteomes" id="UP000244093"/>
    </source>
</evidence>
<keyword evidence="1" id="KW-0472">Membrane</keyword>
<feature type="transmembrane region" description="Helical" evidence="1">
    <location>
        <begin position="7"/>
        <end position="30"/>
    </location>
</feature>
<organism evidence="3 4">
    <name type="scientific">Zestosphaera tikiterensis</name>
    <dbReference type="NCBI Taxonomy" id="1973259"/>
    <lineage>
        <taxon>Archaea</taxon>
        <taxon>Thermoproteota</taxon>
        <taxon>Thermoprotei</taxon>
        <taxon>Desulfurococcales</taxon>
        <taxon>Desulfurococcaceae</taxon>
        <taxon>Zestosphaera</taxon>
    </lineage>
</organism>
<dbReference type="InterPro" id="IPR024370">
    <property type="entry name" value="PBP_domain"/>
</dbReference>
<accession>A0A2R7Y8G4</accession>